<dbReference type="NCBIfam" id="TIGR01615">
    <property type="entry name" value="A_thal_3542"/>
    <property type="match status" value="1"/>
</dbReference>
<gene>
    <name evidence="1" type="ORF">M6B38_354070</name>
</gene>
<dbReference type="AlphaFoldDB" id="A0AAX6GPZ2"/>
<proteinExistence type="predicted"/>
<comment type="caution">
    <text evidence="1">The sequence shown here is derived from an EMBL/GenBank/DDBJ whole genome shotgun (WGS) entry which is preliminary data.</text>
</comment>
<organism evidence="1 2">
    <name type="scientific">Iris pallida</name>
    <name type="common">Sweet iris</name>
    <dbReference type="NCBI Taxonomy" id="29817"/>
    <lineage>
        <taxon>Eukaryota</taxon>
        <taxon>Viridiplantae</taxon>
        <taxon>Streptophyta</taxon>
        <taxon>Embryophyta</taxon>
        <taxon>Tracheophyta</taxon>
        <taxon>Spermatophyta</taxon>
        <taxon>Magnoliopsida</taxon>
        <taxon>Liliopsida</taxon>
        <taxon>Asparagales</taxon>
        <taxon>Iridaceae</taxon>
        <taxon>Iridoideae</taxon>
        <taxon>Irideae</taxon>
        <taxon>Iris</taxon>
    </lineage>
</organism>
<dbReference type="EMBL" id="JANAVB010017598">
    <property type="protein sequence ID" value="KAJ6830377.1"/>
    <property type="molecule type" value="Genomic_DNA"/>
</dbReference>
<keyword evidence="2" id="KW-1185">Reference proteome</keyword>
<dbReference type="PANTHER" id="PTHR31579:SF58">
    <property type="entry name" value="PLANT-SPECIFIC DOMAIN TIGR01615 FAMILY PROTEIN"/>
    <property type="match status" value="1"/>
</dbReference>
<evidence type="ECO:0000313" key="2">
    <source>
        <dbReference type="Proteomes" id="UP001140949"/>
    </source>
</evidence>
<dbReference type="Pfam" id="PF04720">
    <property type="entry name" value="PDDEXK_6"/>
    <property type="match status" value="1"/>
</dbReference>
<name>A0AAX6GPZ2_IRIPA</name>
<accession>A0AAX6GPZ2</accession>
<dbReference type="InterPro" id="IPR006502">
    <property type="entry name" value="PDDEXK-like"/>
</dbReference>
<sequence>MRSLIVIEKVKMCKTVSDIELNFLDLDQGEREEFRVDNHCFSDDEREDGPTESVAVVESKAFWLEQHALLEDALSRPSQTETRIHSDTEEALTRMRSAGTSCACFKEPCCRNCTLRDVVDRLRDAGYNSAVCKSKWRRSLDIPSGEHSYADVVAAAKSAKRSPVRVVIELNFREEFEMARASREYNGLVGRLPEVFVGKSERLRSVIRVMCSAAKRCMKENRMHIAPWRKHRYMESKWLSAACDRMSPSLLIPARVPEHERPAARLRASMLTFDLHCTALEVL</sequence>
<reference evidence="1" key="1">
    <citation type="journal article" date="2023" name="GigaByte">
        <title>Genome assembly of the bearded iris, Iris pallida Lam.</title>
        <authorList>
            <person name="Bruccoleri R.E."/>
            <person name="Oakeley E.J."/>
            <person name="Faust A.M.E."/>
            <person name="Altorfer M."/>
            <person name="Dessus-Babus S."/>
            <person name="Burckhardt D."/>
            <person name="Oertli M."/>
            <person name="Naumann U."/>
            <person name="Petersen F."/>
            <person name="Wong J."/>
        </authorList>
    </citation>
    <scope>NUCLEOTIDE SEQUENCE</scope>
    <source>
        <strain evidence="1">GSM-AAB239-AS_SAM_17_03QT</strain>
    </source>
</reference>
<dbReference type="Proteomes" id="UP001140949">
    <property type="component" value="Unassembled WGS sequence"/>
</dbReference>
<dbReference type="PANTHER" id="PTHR31579">
    <property type="entry name" value="OS03G0796600 PROTEIN"/>
    <property type="match status" value="1"/>
</dbReference>
<protein>
    <submittedName>
        <fullName evidence="1">Uncharacterized protein</fullName>
    </submittedName>
</protein>
<evidence type="ECO:0000313" key="1">
    <source>
        <dbReference type="EMBL" id="KAJ6830377.1"/>
    </source>
</evidence>
<reference evidence="1" key="2">
    <citation type="submission" date="2023-04" db="EMBL/GenBank/DDBJ databases">
        <authorList>
            <person name="Bruccoleri R.E."/>
            <person name="Oakeley E.J."/>
            <person name="Faust A.-M."/>
            <person name="Dessus-Babus S."/>
            <person name="Altorfer M."/>
            <person name="Burckhardt D."/>
            <person name="Oertli M."/>
            <person name="Naumann U."/>
            <person name="Petersen F."/>
            <person name="Wong J."/>
        </authorList>
    </citation>
    <scope>NUCLEOTIDE SEQUENCE</scope>
    <source>
        <strain evidence="1">GSM-AAB239-AS_SAM_17_03QT</strain>
        <tissue evidence="1">Leaf</tissue>
    </source>
</reference>